<evidence type="ECO:0000313" key="2">
    <source>
        <dbReference type="Proteomes" id="UP000297245"/>
    </source>
</evidence>
<feature type="non-terminal residue" evidence="1">
    <location>
        <position position="258"/>
    </location>
</feature>
<reference evidence="1 2" key="1">
    <citation type="journal article" date="2019" name="Nat. Ecol. Evol.">
        <title>Megaphylogeny resolves global patterns of mushroom evolution.</title>
        <authorList>
            <person name="Varga T."/>
            <person name="Krizsan K."/>
            <person name="Foldi C."/>
            <person name="Dima B."/>
            <person name="Sanchez-Garcia M."/>
            <person name="Sanchez-Ramirez S."/>
            <person name="Szollosi G.J."/>
            <person name="Szarkandi J.G."/>
            <person name="Papp V."/>
            <person name="Albert L."/>
            <person name="Andreopoulos W."/>
            <person name="Angelini C."/>
            <person name="Antonin V."/>
            <person name="Barry K.W."/>
            <person name="Bougher N.L."/>
            <person name="Buchanan P."/>
            <person name="Buyck B."/>
            <person name="Bense V."/>
            <person name="Catcheside P."/>
            <person name="Chovatia M."/>
            <person name="Cooper J."/>
            <person name="Damon W."/>
            <person name="Desjardin D."/>
            <person name="Finy P."/>
            <person name="Geml J."/>
            <person name="Haridas S."/>
            <person name="Hughes K."/>
            <person name="Justo A."/>
            <person name="Karasinski D."/>
            <person name="Kautmanova I."/>
            <person name="Kiss B."/>
            <person name="Kocsube S."/>
            <person name="Kotiranta H."/>
            <person name="LaButti K.M."/>
            <person name="Lechner B.E."/>
            <person name="Liimatainen K."/>
            <person name="Lipzen A."/>
            <person name="Lukacs Z."/>
            <person name="Mihaltcheva S."/>
            <person name="Morgado L.N."/>
            <person name="Niskanen T."/>
            <person name="Noordeloos M.E."/>
            <person name="Ohm R.A."/>
            <person name="Ortiz-Santana B."/>
            <person name="Ovrebo C."/>
            <person name="Racz N."/>
            <person name="Riley R."/>
            <person name="Savchenko A."/>
            <person name="Shiryaev A."/>
            <person name="Soop K."/>
            <person name="Spirin V."/>
            <person name="Szebenyi C."/>
            <person name="Tomsovsky M."/>
            <person name="Tulloss R.E."/>
            <person name="Uehling J."/>
            <person name="Grigoriev I.V."/>
            <person name="Vagvolgyi C."/>
            <person name="Papp T."/>
            <person name="Martin F.M."/>
            <person name="Miettinen O."/>
            <person name="Hibbett D.S."/>
            <person name="Nagy L.G."/>
        </authorList>
    </citation>
    <scope>NUCLEOTIDE SEQUENCE [LARGE SCALE GENOMIC DNA]</scope>
    <source>
        <strain evidence="1 2">CBS 962.96</strain>
    </source>
</reference>
<name>A0A4S8KM85_DENBC</name>
<evidence type="ECO:0000313" key="1">
    <source>
        <dbReference type="EMBL" id="THU76660.1"/>
    </source>
</evidence>
<accession>A0A4S8KM85</accession>
<organism evidence="1 2">
    <name type="scientific">Dendrothele bispora (strain CBS 962.96)</name>
    <dbReference type="NCBI Taxonomy" id="1314807"/>
    <lineage>
        <taxon>Eukaryota</taxon>
        <taxon>Fungi</taxon>
        <taxon>Dikarya</taxon>
        <taxon>Basidiomycota</taxon>
        <taxon>Agaricomycotina</taxon>
        <taxon>Agaricomycetes</taxon>
        <taxon>Agaricomycetidae</taxon>
        <taxon>Agaricales</taxon>
        <taxon>Agaricales incertae sedis</taxon>
        <taxon>Dendrothele</taxon>
    </lineage>
</organism>
<dbReference type="Proteomes" id="UP000297245">
    <property type="component" value="Unassembled WGS sequence"/>
</dbReference>
<dbReference type="AlphaFoldDB" id="A0A4S8KM85"/>
<keyword evidence="2" id="KW-1185">Reference proteome</keyword>
<dbReference type="EMBL" id="ML180772">
    <property type="protein sequence ID" value="THU76660.1"/>
    <property type="molecule type" value="Genomic_DNA"/>
</dbReference>
<proteinExistence type="predicted"/>
<dbReference type="OrthoDB" id="3056938at2759"/>
<protein>
    <submittedName>
        <fullName evidence="1">Uncharacterized protein</fullName>
    </submittedName>
</protein>
<gene>
    <name evidence="1" type="ORF">K435DRAFT_813188</name>
</gene>
<sequence>MPSTLVSEVLLKLYFLDDTSAYPWCFSEWQRVTGVEHGLFPEDDRLLPKPWSRKDADDIYSFFMQYRQLPEASQQEKFFKGGRGEDECPGRDKWRSWVKKHWDKWEIHPIVIRCLQEADVHPISIMVAGDSLEWPNSTFCLPSATPELARALFGPEAFDDKGVLPAKFRQHLVSIGQRSWDRLRQRINNQKDRIHLLEESAMAAFTALNDNKLTVAKVARVIKLVSEWRDVAQIFGTKRNLEVADNMLAELDHTLEIA</sequence>